<proteinExistence type="predicted"/>
<comment type="caution">
    <text evidence="2">The sequence shown here is derived from an EMBL/GenBank/DDBJ whole genome shotgun (WGS) entry which is preliminary data.</text>
</comment>
<dbReference type="AlphaFoldDB" id="A0A0B4D596"/>
<gene>
    <name evidence="2" type="ORF">RM51_15835</name>
</gene>
<dbReference type="RefSeq" id="WP_039371728.1">
    <property type="nucleotide sequence ID" value="NZ_JWTA01000015.1"/>
</dbReference>
<dbReference type="STRING" id="363331.RM51_15835"/>
<sequence>MKKLFSIFFIALFAFVSAQDNDSKETANRFFYELTFKPRKDSAKLEKVIMALDIVKNRSIYRDFTAVGQDSILKVQIEAMQKAGVFKDISKSFKMPKFSEKIVKTYPDMKMQYIDRIASGFTPMNIGYNETVKFDWKISNEKAKIGAYNAQKATTEFGGKKWTAWFSPDLPFQDGPYKFSGLPGLIVKIEDEGKNYSWVLQGNKKVPNWQELTEMEKMSNVGLKVTEMPREKFEKTFNEFKKDPFATARPMMTQEIMSKTIPGMDGTIGDMMKKQEKMYKDFFNANDNPIEPPYEKLKVGNVEKVGKEN</sequence>
<evidence type="ECO:0008006" key="4">
    <source>
        <dbReference type="Google" id="ProtNLM"/>
    </source>
</evidence>
<name>A0A0B4D596_9FLAO</name>
<protein>
    <recommendedName>
        <fullName evidence="4">GLPGLI family protein</fullName>
    </recommendedName>
</protein>
<dbReference type="Proteomes" id="UP000031167">
    <property type="component" value="Unassembled WGS sequence"/>
</dbReference>
<feature type="signal peptide" evidence="1">
    <location>
        <begin position="1"/>
        <end position="18"/>
    </location>
</feature>
<feature type="chain" id="PRO_5002102471" description="GLPGLI family protein" evidence="1">
    <location>
        <begin position="19"/>
        <end position="309"/>
    </location>
</feature>
<organism evidence="2 3">
    <name type="scientific">Chryseobacterium taiwanense</name>
    <dbReference type="NCBI Taxonomy" id="363331"/>
    <lineage>
        <taxon>Bacteria</taxon>
        <taxon>Pseudomonadati</taxon>
        <taxon>Bacteroidota</taxon>
        <taxon>Flavobacteriia</taxon>
        <taxon>Flavobacteriales</taxon>
        <taxon>Weeksellaceae</taxon>
        <taxon>Chryseobacterium group</taxon>
        <taxon>Chryseobacterium</taxon>
    </lineage>
</organism>
<dbReference type="NCBIfam" id="TIGR01200">
    <property type="entry name" value="GLPGLI"/>
    <property type="match status" value="1"/>
</dbReference>
<dbReference type="EMBL" id="JWTA01000015">
    <property type="protein sequence ID" value="KIC61841.1"/>
    <property type="molecule type" value="Genomic_DNA"/>
</dbReference>
<evidence type="ECO:0000313" key="2">
    <source>
        <dbReference type="EMBL" id="KIC61841.1"/>
    </source>
</evidence>
<reference evidence="2 3" key="1">
    <citation type="submission" date="2014-12" db="EMBL/GenBank/DDBJ databases">
        <title>Genome sequencing of Chryseobacterium taiwanense TPW19.</title>
        <authorList>
            <person name="Tan P.W."/>
            <person name="Chan K.-G."/>
        </authorList>
    </citation>
    <scope>NUCLEOTIDE SEQUENCE [LARGE SCALE GENOMIC DNA]</scope>
    <source>
        <strain evidence="2 3">TPW19</strain>
    </source>
</reference>
<keyword evidence="3" id="KW-1185">Reference proteome</keyword>
<dbReference type="InterPro" id="IPR005901">
    <property type="entry name" value="GLPGLI"/>
</dbReference>
<accession>A0A0B4D596</accession>
<dbReference type="Pfam" id="PF09697">
    <property type="entry name" value="Porph_ging"/>
    <property type="match status" value="1"/>
</dbReference>
<dbReference type="OrthoDB" id="1440774at2"/>
<evidence type="ECO:0000256" key="1">
    <source>
        <dbReference type="SAM" id="SignalP"/>
    </source>
</evidence>
<keyword evidence="1" id="KW-0732">Signal</keyword>
<evidence type="ECO:0000313" key="3">
    <source>
        <dbReference type="Proteomes" id="UP000031167"/>
    </source>
</evidence>